<dbReference type="EMBL" id="LMTR01000045">
    <property type="protein sequence ID" value="KWT69289.1"/>
    <property type="molecule type" value="Genomic_DNA"/>
</dbReference>
<keyword evidence="1" id="KW-0732">Signal</keyword>
<reference evidence="3 4" key="1">
    <citation type="submission" date="2015-10" db="EMBL/GenBank/DDBJ databases">
        <title>Transcriptomic analysis of a linuron degrading triple-species bacterial consortium.</title>
        <authorList>
            <person name="Albers P."/>
        </authorList>
    </citation>
    <scope>NUCLEOTIDE SEQUENCE [LARGE SCALE GENOMIC DNA]</scope>
    <source>
        <strain evidence="3 4">WDL6</strain>
    </source>
</reference>
<comment type="caution">
    <text evidence="3">The sequence shown here is derived from an EMBL/GenBank/DDBJ whole genome shotgun (WGS) entry which is preliminary data.</text>
</comment>
<gene>
    <name evidence="3" type="ORF">APY04_1372</name>
</gene>
<dbReference type="AlphaFoldDB" id="A0A109BI58"/>
<keyword evidence="4" id="KW-1185">Reference proteome</keyword>
<name>A0A109BI58_HYPSL</name>
<evidence type="ECO:0000313" key="4">
    <source>
        <dbReference type="Proteomes" id="UP000059074"/>
    </source>
</evidence>
<dbReference type="RefSeq" id="WP_068460932.1">
    <property type="nucleotide sequence ID" value="NZ_LMTR01000045.1"/>
</dbReference>
<protein>
    <recommendedName>
        <fullName evidence="2">DUF4431 domain-containing protein</fullName>
    </recommendedName>
</protein>
<dbReference type="STRING" id="121290.APY04_1372"/>
<evidence type="ECO:0000256" key="1">
    <source>
        <dbReference type="SAM" id="SignalP"/>
    </source>
</evidence>
<dbReference type="Proteomes" id="UP000059074">
    <property type="component" value="Unassembled WGS sequence"/>
</dbReference>
<feature type="signal peptide" evidence="1">
    <location>
        <begin position="1"/>
        <end position="28"/>
    </location>
</feature>
<organism evidence="3 4">
    <name type="scientific">Hyphomicrobium sulfonivorans</name>
    <dbReference type="NCBI Taxonomy" id="121290"/>
    <lineage>
        <taxon>Bacteria</taxon>
        <taxon>Pseudomonadati</taxon>
        <taxon>Pseudomonadota</taxon>
        <taxon>Alphaproteobacteria</taxon>
        <taxon>Hyphomicrobiales</taxon>
        <taxon>Hyphomicrobiaceae</taxon>
        <taxon>Hyphomicrobium</taxon>
    </lineage>
</organism>
<proteinExistence type="predicted"/>
<feature type="domain" description="DUF4431" evidence="2">
    <location>
        <begin position="78"/>
        <end position="125"/>
    </location>
</feature>
<sequence length="128" mass="13395">MRRIGGNANLTGMIALMVLLGAAAPALAQDNACLPANGEGQIAQGSLTIRDGAIILKLPQAVCLTGADEDDNVDATDEIHVAPMDEDMQQALTGLVGRDVRVRGTMIPAHTQHHKAPIVLMLEEVAPL</sequence>
<feature type="chain" id="PRO_5007132600" description="DUF4431 domain-containing protein" evidence="1">
    <location>
        <begin position="29"/>
        <end position="128"/>
    </location>
</feature>
<dbReference type="PATRIC" id="fig|121290.4.peg.2607"/>
<evidence type="ECO:0000259" key="2">
    <source>
        <dbReference type="Pfam" id="PF14485"/>
    </source>
</evidence>
<dbReference type="InterPro" id="IPR027826">
    <property type="entry name" value="DUF4431"/>
</dbReference>
<evidence type="ECO:0000313" key="3">
    <source>
        <dbReference type="EMBL" id="KWT69289.1"/>
    </source>
</evidence>
<dbReference type="Pfam" id="PF14485">
    <property type="entry name" value="DUF4431"/>
    <property type="match status" value="1"/>
</dbReference>
<accession>A0A109BI58</accession>